<dbReference type="AlphaFoldDB" id="A0A8K0K3Z5"/>
<dbReference type="Proteomes" id="UP000792457">
    <property type="component" value="Unassembled WGS sequence"/>
</dbReference>
<protein>
    <submittedName>
        <fullName evidence="2">Uncharacterized protein</fullName>
    </submittedName>
</protein>
<feature type="region of interest" description="Disordered" evidence="1">
    <location>
        <begin position="35"/>
        <end position="73"/>
    </location>
</feature>
<evidence type="ECO:0000313" key="3">
    <source>
        <dbReference type="Proteomes" id="UP000792457"/>
    </source>
</evidence>
<gene>
    <name evidence="2" type="ORF">J437_LFUL000374</name>
</gene>
<proteinExistence type="predicted"/>
<dbReference type="EMBL" id="KZ308322">
    <property type="protein sequence ID" value="KAG8227366.1"/>
    <property type="molecule type" value="Genomic_DNA"/>
</dbReference>
<comment type="caution">
    <text evidence="2">The sequence shown here is derived from an EMBL/GenBank/DDBJ whole genome shotgun (WGS) entry which is preliminary data.</text>
</comment>
<name>A0A8K0K3Z5_LADFU</name>
<evidence type="ECO:0000313" key="2">
    <source>
        <dbReference type="EMBL" id="KAG8227366.1"/>
    </source>
</evidence>
<reference evidence="2" key="2">
    <citation type="submission" date="2017-10" db="EMBL/GenBank/DDBJ databases">
        <title>Ladona fulva Genome sequencing and assembly.</title>
        <authorList>
            <person name="Murali S."/>
            <person name="Richards S."/>
            <person name="Bandaranaike D."/>
            <person name="Bellair M."/>
            <person name="Blankenburg K."/>
            <person name="Chao H."/>
            <person name="Dinh H."/>
            <person name="Doddapaneni H."/>
            <person name="Dugan-Rocha S."/>
            <person name="Elkadiri S."/>
            <person name="Gnanaolivu R."/>
            <person name="Hernandez B."/>
            <person name="Skinner E."/>
            <person name="Javaid M."/>
            <person name="Lee S."/>
            <person name="Li M."/>
            <person name="Ming W."/>
            <person name="Munidasa M."/>
            <person name="Muniz J."/>
            <person name="Nguyen L."/>
            <person name="Hughes D."/>
            <person name="Osuji N."/>
            <person name="Pu L.-L."/>
            <person name="Puazo M."/>
            <person name="Qu C."/>
            <person name="Quiroz J."/>
            <person name="Raj R."/>
            <person name="Weissenberger G."/>
            <person name="Xin Y."/>
            <person name="Zou X."/>
            <person name="Han Y."/>
            <person name="Worley K."/>
            <person name="Muzny D."/>
            <person name="Gibbs R."/>
        </authorList>
    </citation>
    <scope>NUCLEOTIDE SEQUENCE</scope>
    <source>
        <strain evidence="2">Sampled in the wild</strain>
    </source>
</reference>
<sequence length="167" mass="17948">MSGEEKASKTSSGGGSALTIDRAAFLLLRVKKAFKKKKNPRKDKGPTPKIRTSPPVAIDRRGRADSSLRPISPGLVPGAPKWAHCGFTRPMGESWLFAVGVVAESRVERVFKTRESRAFAGDCIVSRTRRGGDHDERNGGALVCEALAGSRADNYGAEDPHFRATSA</sequence>
<accession>A0A8K0K3Z5</accession>
<organism evidence="2 3">
    <name type="scientific">Ladona fulva</name>
    <name type="common">Scarce chaser dragonfly</name>
    <name type="synonym">Libellula fulva</name>
    <dbReference type="NCBI Taxonomy" id="123851"/>
    <lineage>
        <taxon>Eukaryota</taxon>
        <taxon>Metazoa</taxon>
        <taxon>Ecdysozoa</taxon>
        <taxon>Arthropoda</taxon>
        <taxon>Hexapoda</taxon>
        <taxon>Insecta</taxon>
        <taxon>Pterygota</taxon>
        <taxon>Palaeoptera</taxon>
        <taxon>Odonata</taxon>
        <taxon>Epiprocta</taxon>
        <taxon>Anisoptera</taxon>
        <taxon>Libelluloidea</taxon>
        <taxon>Libellulidae</taxon>
        <taxon>Ladona</taxon>
    </lineage>
</organism>
<reference evidence="2" key="1">
    <citation type="submission" date="2013-04" db="EMBL/GenBank/DDBJ databases">
        <authorList>
            <person name="Qu J."/>
            <person name="Murali S.C."/>
            <person name="Bandaranaike D."/>
            <person name="Bellair M."/>
            <person name="Blankenburg K."/>
            <person name="Chao H."/>
            <person name="Dinh H."/>
            <person name="Doddapaneni H."/>
            <person name="Downs B."/>
            <person name="Dugan-Rocha S."/>
            <person name="Elkadiri S."/>
            <person name="Gnanaolivu R.D."/>
            <person name="Hernandez B."/>
            <person name="Javaid M."/>
            <person name="Jayaseelan J.C."/>
            <person name="Lee S."/>
            <person name="Li M."/>
            <person name="Ming W."/>
            <person name="Munidasa M."/>
            <person name="Muniz J."/>
            <person name="Nguyen L."/>
            <person name="Ongeri F."/>
            <person name="Osuji N."/>
            <person name="Pu L.-L."/>
            <person name="Puazo M."/>
            <person name="Qu C."/>
            <person name="Quiroz J."/>
            <person name="Raj R."/>
            <person name="Weissenberger G."/>
            <person name="Xin Y."/>
            <person name="Zou X."/>
            <person name="Han Y."/>
            <person name="Richards S."/>
            <person name="Worley K."/>
            <person name="Muzny D."/>
            <person name="Gibbs R."/>
        </authorList>
    </citation>
    <scope>NUCLEOTIDE SEQUENCE</scope>
    <source>
        <strain evidence="2">Sampled in the wild</strain>
    </source>
</reference>
<evidence type="ECO:0000256" key="1">
    <source>
        <dbReference type="SAM" id="MobiDB-lite"/>
    </source>
</evidence>
<keyword evidence="3" id="KW-1185">Reference proteome</keyword>